<name>A0AA90SS67_9HELI</name>
<evidence type="ECO:0000313" key="2">
    <source>
        <dbReference type="EMBL" id="MDP2538609.1"/>
    </source>
</evidence>
<dbReference type="Proteomes" id="UP001240777">
    <property type="component" value="Unassembled WGS sequence"/>
</dbReference>
<accession>A0AA90SS67</accession>
<dbReference type="RefSeq" id="WP_305516581.1">
    <property type="nucleotide sequence ID" value="NZ_JAUPEV010000002.1"/>
</dbReference>
<protein>
    <submittedName>
        <fullName evidence="2">Uncharacterized protein</fullName>
    </submittedName>
</protein>
<keyword evidence="4" id="KW-1185">Reference proteome</keyword>
<reference evidence="1" key="2">
    <citation type="submission" date="2023-07" db="EMBL/GenBank/DDBJ databases">
        <authorList>
            <person name="Aydin F."/>
            <person name="Tarhane S."/>
            <person name="Saticioglu I.B."/>
            <person name="Karakaya E."/>
            <person name="Abay S."/>
            <person name="Guran O."/>
            <person name="Bozkurt E."/>
            <person name="Uzum N."/>
            <person name="Olgun K."/>
            <person name="Jablonski D."/>
        </authorList>
    </citation>
    <scope>NUCLEOTIDE SEQUENCE</scope>
    <source>
        <strain evidence="1">Faydin-H75</strain>
    </source>
</reference>
<comment type="caution">
    <text evidence="2">The sequence shown here is derived from an EMBL/GenBank/DDBJ whole genome shotgun (WGS) entry which is preliminary data.</text>
</comment>
<reference evidence="2 4" key="1">
    <citation type="submission" date="2023-07" db="EMBL/GenBank/DDBJ databases">
        <title>Unpublished Manusciprt.</title>
        <authorList>
            <person name="Aydin F."/>
            <person name="Tarhane S."/>
            <person name="Saticioglu I.B."/>
            <person name="Karakaya E."/>
            <person name="Abay S."/>
            <person name="Guran O."/>
            <person name="Bozkurt E."/>
            <person name="Uzum N."/>
            <person name="Olgun K."/>
            <person name="Jablonski D."/>
        </authorList>
    </citation>
    <scope>NUCLEOTIDE SEQUENCE</scope>
    <source>
        <strain evidence="4">faydin-H75</strain>
        <strain evidence="2">Faydin-H76</strain>
    </source>
</reference>
<dbReference type="AlphaFoldDB" id="A0AA90SS67"/>
<gene>
    <name evidence="1" type="ORF">Q5I04_02250</name>
    <name evidence="2" type="ORF">Q5I06_02255</name>
</gene>
<dbReference type="EMBL" id="JAUYZK010000002">
    <property type="protein sequence ID" value="MDP2538609.1"/>
    <property type="molecule type" value="Genomic_DNA"/>
</dbReference>
<dbReference type="Proteomes" id="UP001177258">
    <property type="component" value="Unassembled WGS sequence"/>
</dbReference>
<evidence type="ECO:0000313" key="3">
    <source>
        <dbReference type="Proteomes" id="UP001177258"/>
    </source>
</evidence>
<proteinExistence type="predicted"/>
<dbReference type="EMBL" id="JAUPEV010000002">
    <property type="protein sequence ID" value="MDO7252741.1"/>
    <property type="molecule type" value="Genomic_DNA"/>
</dbReference>
<reference evidence="1 3" key="3">
    <citation type="journal article" date="2024" name="Syst. Appl. Microbiol.">
        <title>Helicobacter cappadocius sp. nov., from lizards: The first psychrotrophic Helicobacter species.</title>
        <authorList>
            <person name="Aydin F."/>
            <person name="Tarhane S."/>
            <person name="Karakaya E."/>
            <person name="Abay S."/>
            <person name="Kayman T."/>
            <person name="Guran O."/>
            <person name="Bozkurt E."/>
            <person name="Uzum N."/>
            <person name="Avci A."/>
            <person name="Olgun K."/>
            <person name="Jablonski D."/>
            <person name="Guran C."/>
            <person name="Burcin Saticioglu I."/>
        </authorList>
    </citation>
    <scope>NUCLEOTIDE SEQUENCE [LARGE SCALE GENOMIC DNA]</scope>
    <source>
        <strain evidence="1">Faydin-H75</strain>
        <strain evidence="3">faydin-H76</strain>
    </source>
</reference>
<sequence length="163" mass="19875">MRRFFTLCCLKNIKLKVTLNYYLSYYIRKIIFHHHVEKNGKLINTQRLIYIPDFFQNCSVVCDVVIKCFYSRGFRSKQRYEYVVLDICSIRRLYLRDGIYFWRKRVEALNIMEVSKHCCLTYKQKSLNDKPSMYEKYFKIFQQMGDICNQKLENSSDKKLGEY</sequence>
<evidence type="ECO:0000313" key="4">
    <source>
        <dbReference type="Proteomes" id="UP001240777"/>
    </source>
</evidence>
<evidence type="ECO:0000313" key="1">
    <source>
        <dbReference type="EMBL" id="MDO7252741.1"/>
    </source>
</evidence>
<organism evidence="2 3">
    <name type="scientific">Helicobacter cappadocius</name>
    <dbReference type="NCBI Taxonomy" id="3063998"/>
    <lineage>
        <taxon>Bacteria</taxon>
        <taxon>Pseudomonadati</taxon>
        <taxon>Campylobacterota</taxon>
        <taxon>Epsilonproteobacteria</taxon>
        <taxon>Campylobacterales</taxon>
        <taxon>Helicobacteraceae</taxon>
        <taxon>Helicobacter</taxon>
    </lineage>
</organism>